<evidence type="ECO:0000313" key="2">
    <source>
        <dbReference type="Proteomes" id="UP001176961"/>
    </source>
</evidence>
<dbReference type="Proteomes" id="UP001176961">
    <property type="component" value="Unassembled WGS sequence"/>
</dbReference>
<comment type="caution">
    <text evidence="1">The sequence shown here is derived from an EMBL/GenBank/DDBJ whole genome shotgun (WGS) entry which is preliminary data.</text>
</comment>
<evidence type="ECO:0000313" key="1">
    <source>
        <dbReference type="EMBL" id="CAJ0589600.1"/>
    </source>
</evidence>
<protein>
    <submittedName>
        <fullName evidence="1">Uncharacterized protein</fullName>
    </submittedName>
</protein>
<sequence length="87" mass="9884">MSNSVAAILRTILQPATGLSSGLSTAFISLGSAVDQMKAKQESMSKEIEQVRRMTRTNWIMEPQLLKERRIAELEKYCRALLELEVW</sequence>
<proteinExistence type="predicted"/>
<dbReference type="EMBL" id="CATQJL010000001">
    <property type="protein sequence ID" value="CAJ0589600.1"/>
    <property type="molecule type" value="Genomic_DNA"/>
</dbReference>
<name>A0AA36GJS5_CYLNA</name>
<gene>
    <name evidence="1" type="ORF">CYNAS_LOCUS1583</name>
</gene>
<accession>A0AA36GJS5</accession>
<organism evidence="1 2">
    <name type="scientific">Cylicocyclus nassatus</name>
    <name type="common">Nematode worm</name>
    <dbReference type="NCBI Taxonomy" id="53992"/>
    <lineage>
        <taxon>Eukaryota</taxon>
        <taxon>Metazoa</taxon>
        <taxon>Ecdysozoa</taxon>
        <taxon>Nematoda</taxon>
        <taxon>Chromadorea</taxon>
        <taxon>Rhabditida</taxon>
        <taxon>Rhabditina</taxon>
        <taxon>Rhabditomorpha</taxon>
        <taxon>Strongyloidea</taxon>
        <taxon>Strongylidae</taxon>
        <taxon>Cylicocyclus</taxon>
    </lineage>
</organism>
<dbReference type="AlphaFoldDB" id="A0AA36GJS5"/>
<keyword evidence="2" id="KW-1185">Reference proteome</keyword>
<reference evidence="1" key="1">
    <citation type="submission" date="2023-07" db="EMBL/GenBank/DDBJ databases">
        <authorList>
            <consortium name="CYATHOMIX"/>
        </authorList>
    </citation>
    <scope>NUCLEOTIDE SEQUENCE</scope>
    <source>
        <strain evidence="1">N/A</strain>
    </source>
</reference>